<keyword evidence="2" id="KW-1185">Reference proteome</keyword>
<dbReference type="OrthoDB" id="5195799at2"/>
<evidence type="ECO:0000313" key="1">
    <source>
        <dbReference type="EMBL" id="AVL99318.1"/>
    </source>
</evidence>
<gene>
    <name evidence="1" type="ORF">C6V83_02410</name>
</gene>
<dbReference type="Proteomes" id="UP000239814">
    <property type="component" value="Chromosome"/>
</dbReference>
<dbReference type="KEGG" id="git:C6V83_02410"/>
<sequence>MTGLGGPDPLGELAEGIARAALAVPGVAALSGGAFGAVATSLPGRRVVGVALRETSGEVAFVGELGYDLRAVAERVRASAEELAGRPIDVVVADLQAPGDRTVGEHTESDER</sequence>
<accession>A0A2S0KCB5</accession>
<reference evidence="1 2" key="1">
    <citation type="submission" date="2018-03" db="EMBL/GenBank/DDBJ databases">
        <title>Characteristics and genome of n-alkane degrading marine bacteria Gordonia iterans isolated from crude oil contaminated in Tae-an, South Korea.</title>
        <authorList>
            <person name="Lee S.-S."/>
            <person name="Kim H."/>
        </authorList>
    </citation>
    <scope>NUCLEOTIDE SEQUENCE [LARGE SCALE GENOMIC DNA]</scope>
    <source>
        <strain evidence="1 2">Co17</strain>
    </source>
</reference>
<dbReference type="EMBL" id="CP027433">
    <property type="protein sequence ID" value="AVL99318.1"/>
    <property type="molecule type" value="Genomic_DNA"/>
</dbReference>
<name>A0A2S0KCB5_9ACTN</name>
<evidence type="ECO:0008006" key="3">
    <source>
        <dbReference type="Google" id="ProtNLM"/>
    </source>
</evidence>
<evidence type="ECO:0000313" key="2">
    <source>
        <dbReference type="Proteomes" id="UP000239814"/>
    </source>
</evidence>
<proteinExistence type="predicted"/>
<dbReference type="RefSeq" id="WP_105941053.1">
    <property type="nucleotide sequence ID" value="NZ_CP027433.1"/>
</dbReference>
<protein>
    <recommendedName>
        <fullName evidence="3">Asp23/Gls24 family protein</fullName>
    </recommendedName>
</protein>
<dbReference type="AlphaFoldDB" id="A0A2S0KCB5"/>
<organism evidence="1 2">
    <name type="scientific">Gordonia iterans</name>
    <dbReference type="NCBI Taxonomy" id="1004901"/>
    <lineage>
        <taxon>Bacteria</taxon>
        <taxon>Bacillati</taxon>
        <taxon>Actinomycetota</taxon>
        <taxon>Actinomycetes</taxon>
        <taxon>Mycobacteriales</taxon>
        <taxon>Gordoniaceae</taxon>
        <taxon>Gordonia</taxon>
    </lineage>
</organism>